<feature type="compositionally biased region" description="Polar residues" evidence="3">
    <location>
        <begin position="1"/>
        <end position="19"/>
    </location>
</feature>
<reference evidence="5 6" key="1">
    <citation type="submission" date="2019-02" db="EMBL/GenBank/DDBJ databases">
        <title>Deep-cultivation of Planctomycetes and their phenomic and genomic characterization uncovers novel biology.</title>
        <authorList>
            <person name="Wiegand S."/>
            <person name="Jogler M."/>
            <person name="Boedeker C."/>
            <person name="Pinto D."/>
            <person name="Vollmers J."/>
            <person name="Rivas-Marin E."/>
            <person name="Kohn T."/>
            <person name="Peeters S.H."/>
            <person name="Heuer A."/>
            <person name="Rast P."/>
            <person name="Oberbeckmann S."/>
            <person name="Bunk B."/>
            <person name="Jeske O."/>
            <person name="Meyerdierks A."/>
            <person name="Storesund J.E."/>
            <person name="Kallscheuer N."/>
            <person name="Luecker S."/>
            <person name="Lage O.M."/>
            <person name="Pohl T."/>
            <person name="Merkel B.J."/>
            <person name="Hornburger P."/>
            <person name="Mueller R.-W."/>
            <person name="Bruemmer F."/>
            <person name="Labrenz M."/>
            <person name="Spormann A.M."/>
            <person name="Op den Camp H."/>
            <person name="Overmann J."/>
            <person name="Amann R."/>
            <person name="Jetten M.S.M."/>
            <person name="Mascher T."/>
            <person name="Medema M.H."/>
            <person name="Devos D.P."/>
            <person name="Kaster A.-K."/>
            <person name="Ovreas L."/>
            <person name="Rohde M."/>
            <person name="Galperin M.Y."/>
            <person name="Jogler C."/>
        </authorList>
    </citation>
    <scope>NUCLEOTIDE SEQUENCE [LARGE SCALE GENOMIC DNA]</scope>
    <source>
        <strain evidence="5 6">ETA_A8</strain>
    </source>
</reference>
<dbReference type="GO" id="GO:0051782">
    <property type="term" value="P:negative regulation of cell division"/>
    <property type="evidence" value="ECO:0007669"/>
    <property type="project" value="TreeGrafter"/>
</dbReference>
<dbReference type="KEGG" id="aagg:ETAA8_47200"/>
<dbReference type="Gene3D" id="3.40.50.300">
    <property type="entry name" value="P-loop containing nucleotide triphosphate hydrolases"/>
    <property type="match status" value="1"/>
</dbReference>
<accession>A0A517YH94</accession>
<dbReference type="Pfam" id="PF13614">
    <property type="entry name" value="AAA_31"/>
    <property type="match status" value="1"/>
</dbReference>
<dbReference type="GO" id="GO:0005524">
    <property type="term" value="F:ATP binding"/>
    <property type="evidence" value="ECO:0007669"/>
    <property type="project" value="UniProtKB-KW"/>
</dbReference>
<keyword evidence="2" id="KW-0067">ATP-binding</keyword>
<dbReference type="GO" id="GO:0016887">
    <property type="term" value="F:ATP hydrolysis activity"/>
    <property type="evidence" value="ECO:0007669"/>
    <property type="project" value="TreeGrafter"/>
</dbReference>
<dbReference type="SUPFAM" id="SSF52540">
    <property type="entry name" value="P-loop containing nucleoside triphosphate hydrolases"/>
    <property type="match status" value="1"/>
</dbReference>
<keyword evidence="6" id="KW-1185">Reference proteome</keyword>
<evidence type="ECO:0000256" key="1">
    <source>
        <dbReference type="ARBA" id="ARBA00022741"/>
    </source>
</evidence>
<dbReference type="PANTHER" id="PTHR43384:SF4">
    <property type="entry name" value="CELLULOSE BIOSYNTHESIS PROTEIN BCSQ-RELATED"/>
    <property type="match status" value="1"/>
</dbReference>
<keyword evidence="1" id="KW-0547">Nucleotide-binding</keyword>
<evidence type="ECO:0000259" key="4">
    <source>
        <dbReference type="Pfam" id="PF13614"/>
    </source>
</evidence>
<dbReference type="InterPro" id="IPR025669">
    <property type="entry name" value="AAA_dom"/>
</dbReference>
<evidence type="ECO:0000256" key="2">
    <source>
        <dbReference type="ARBA" id="ARBA00022840"/>
    </source>
</evidence>
<gene>
    <name evidence="5" type="primary">ylxH_1</name>
    <name evidence="5" type="ORF">ETAA8_47200</name>
</gene>
<name>A0A517YH94_9BACT</name>
<dbReference type="OrthoDB" id="9816297at2"/>
<evidence type="ECO:0000256" key="3">
    <source>
        <dbReference type="SAM" id="MobiDB-lite"/>
    </source>
</evidence>
<dbReference type="RefSeq" id="WP_145093658.1">
    <property type="nucleotide sequence ID" value="NZ_CP036274.1"/>
</dbReference>
<protein>
    <submittedName>
        <fullName evidence="5">Flagellum site-determining protein YlxH</fullName>
    </submittedName>
</protein>
<dbReference type="AlphaFoldDB" id="A0A517YH94"/>
<evidence type="ECO:0000313" key="5">
    <source>
        <dbReference type="EMBL" id="QDU29605.1"/>
    </source>
</evidence>
<dbReference type="GO" id="GO:0009898">
    <property type="term" value="C:cytoplasmic side of plasma membrane"/>
    <property type="evidence" value="ECO:0007669"/>
    <property type="project" value="TreeGrafter"/>
</dbReference>
<proteinExistence type="predicted"/>
<organism evidence="5 6">
    <name type="scientific">Anatilimnocola aggregata</name>
    <dbReference type="NCBI Taxonomy" id="2528021"/>
    <lineage>
        <taxon>Bacteria</taxon>
        <taxon>Pseudomonadati</taxon>
        <taxon>Planctomycetota</taxon>
        <taxon>Planctomycetia</taxon>
        <taxon>Pirellulales</taxon>
        <taxon>Pirellulaceae</taxon>
        <taxon>Anatilimnocola</taxon>
    </lineage>
</organism>
<dbReference type="InterPro" id="IPR050625">
    <property type="entry name" value="ParA/MinD_ATPase"/>
</dbReference>
<evidence type="ECO:0000313" key="6">
    <source>
        <dbReference type="Proteomes" id="UP000315017"/>
    </source>
</evidence>
<dbReference type="Proteomes" id="UP000315017">
    <property type="component" value="Chromosome"/>
</dbReference>
<dbReference type="EMBL" id="CP036274">
    <property type="protein sequence ID" value="QDU29605.1"/>
    <property type="molecule type" value="Genomic_DNA"/>
</dbReference>
<feature type="domain" description="AAA" evidence="4">
    <location>
        <begin position="43"/>
        <end position="189"/>
    </location>
</feature>
<dbReference type="PANTHER" id="PTHR43384">
    <property type="entry name" value="SEPTUM SITE-DETERMINING PROTEIN MIND HOMOLOG, CHLOROPLASTIC-RELATED"/>
    <property type="match status" value="1"/>
</dbReference>
<dbReference type="GO" id="GO:0005829">
    <property type="term" value="C:cytosol"/>
    <property type="evidence" value="ECO:0007669"/>
    <property type="project" value="TreeGrafter"/>
</dbReference>
<sequence>MAEPTSDNTTSNPKQSTMRDQADPLRNLVLRQSAAGVDGTQSRMIVIAGGKSGLGVTTLTVNLAVALARHGLRTVLIDADMQHADAALLCGCATSPNLGEVLASRRDIHEVLQRGPGGIQLVPGVAFENSSAACTPKAQQRFLRQLHSLSKHVDVVVVDAGSAPTELARQLWACSDEILLVTSPDVVAVMDSYSAVKTMFAPAATSSRLQLVVNQAEGPAEAADVFRRIDQSCQRFLGVSLELATDLPGDLQAKQAACHGVPVLLLAPQSPLSRSIDHLADSLLAHDEALPEQEIRRVA</sequence>
<feature type="region of interest" description="Disordered" evidence="3">
    <location>
        <begin position="1"/>
        <end position="24"/>
    </location>
</feature>
<dbReference type="InterPro" id="IPR027417">
    <property type="entry name" value="P-loop_NTPase"/>
</dbReference>